<sequence>MITEDLKTKVKNLSNKDRSDLSTYITKLKLEEDADFWATIRERTESYGPSTTVDIEDL</sequence>
<gene>
    <name evidence="1" type="ORF">ACFSW8_03740</name>
</gene>
<dbReference type="EMBL" id="JBHUJB010000017">
    <property type="protein sequence ID" value="MFD2158006.1"/>
    <property type="molecule type" value="Genomic_DNA"/>
</dbReference>
<evidence type="ECO:0000313" key="2">
    <source>
        <dbReference type="Proteomes" id="UP001597389"/>
    </source>
</evidence>
<organism evidence="1 2">
    <name type="scientific">Rubritalea tangerina</name>
    <dbReference type="NCBI Taxonomy" id="430798"/>
    <lineage>
        <taxon>Bacteria</taxon>
        <taxon>Pseudomonadati</taxon>
        <taxon>Verrucomicrobiota</taxon>
        <taxon>Verrucomicrobiia</taxon>
        <taxon>Verrucomicrobiales</taxon>
        <taxon>Rubritaleaceae</taxon>
        <taxon>Rubritalea</taxon>
    </lineage>
</organism>
<protein>
    <submittedName>
        <fullName evidence="1">Uncharacterized protein</fullName>
    </submittedName>
</protein>
<name>A0ABW4Z7P3_9BACT</name>
<evidence type="ECO:0000313" key="1">
    <source>
        <dbReference type="EMBL" id="MFD2158006.1"/>
    </source>
</evidence>
<proteinExistence type="predicted"/>
<comment type="caution">
    <text evidence="1">The sequence shown here is derived from an EMBL/GenBank/DDBJ whole genome shotgun (WGS) entry which is preliminary data.</text>
</comment>
<reference evidence="2" key="1">
    <citation type="journal article" date="2019" name="Int. J. Syst. Evol. Microbiol.">
        <title>The Global Catalogue of Microorganisms (GCM) 10K type strain sequencing project: providing services to taxonomists for standard genome sequencing and annotation.</title>
        <authorList>
            <consortium name="The Broad Institute Genomics Platform"/>
            <consortium name="The Broad Institute Genome Sequencing Center for Infectious Disease"/>
            <person name="Wu L."/>
            <person name="Ma J."/>
        </authorList>
    </citation>
    <scope>NUCLEOTIDE SEQUENCE [LARGE SCALE GENOMIC DNA]</scope>
    <source>
        <strain evidence="2">CCUG 57942</strain>
    </source>
</reference>
<dbReference type="Proteomes" id="UP001597389">
    <property type="component" value="Unassembled WGS sequence"/>
</dbReference>
<keyword evidence="2" id="KW-1185">Reference proteome</keyword>
<dbReference type="RefSeq" id="WP_377090694.1">
    <property type="nucleotide sequence ID" value="NZ_JBHSJL010000014.1"/>
</dbReference>
<accession>A0ABW4Z7P3</accession>